<name>A0A5J4UFE1_9EUKA</name>
<dbReference type="EMBL" id="SNRW01016910">
    <property type="protein sequence ID" value="KAA6368873.1"/>
    <property type="molecule type" value="Genomic_DNA"/>
</dbReference>
<feature type="non-terminal residue" evidence="1">
    <location>
        <position position="128"/>
    </location>
</feature>
<gene>
    <name evidence="1" type="ORF">EZS28_035599</name>
</gene>
<evidence type="ECO:0000313" key="2">
    <source>
        <dbReference type="Proteomes" id="UP000324800"/>
    </source>
</evidence>
<protein>
    <submittedName>
        <fullName evidence="1">Uncharacterized protein</fullName>
    </submittedName>
</protein>
<accession>A0A5J4UFE1</accession>
<reference evidence="1 2" key="1">
    <citation type="submission" date="2019-03" db="EMBL/GenBank/DDBJ databases">
        <title>Single cell metagenomics reveals metabolic interactions within the superorganism composed of flagellate Streblomastix strix and complex community of Bacteroidetes bacteria on its surface.</title>
        <authorList>
            <person name="Treitli S.C."/>
            <person name="Kolisko M."/>
            <person name="Husnik F."/>
            <person name="Keeling P."/>
            <person name="Hampl V."/>
        </authorList>
    </citation>
    <scope>NUCLEOTIDE SEQUENCE [LARGE SCALE GENOMIC DNA]</scope>
    <source>
        <strain evidence="1">ST1C</strain>
    </source>
</reference>
<proteinExistence type="predicted"/>
<organism evidence="1 2">
    <name type="scientific">Streblomastix strix</name>
    <dbReference type="NCBI Taxonomy" id="222440"/>
    <lineage>
        <taxon>Eukaryota</taxon>
        <taxon>Metamonada</taxon>
        <taxon>Preaxostyla</taxon>
        <taxon>Oxymonadida</taxon>
        <taxon>Streblomastigidae</taxon>
        <taxon>Streblomastix</taxon>
    </lineage>
</organism>
<dbReference type="AlphaFoldDB" id="A0A5J4UFE1"/>
<evidence type="ECO:0000313" key="1">
    <source>
        <dbReference type="EMBL" id="KAA6368873.1"/>
    </source>
</evidence>
<dbReference type="Proteomes" id="UP000324800">
    <property type="component" value="Unassembled WGS sequence"/>
</dbReference>
<comment type="caution">
    <text evidence="1">The sequence shown here is derived from an EMBL/GenBank/DDBJ whole genome shotgun (WGS) entry which is preliminary data.</text>
</comment>
<sequence length="128" mass="15023">MIFPNLPGIYEEYRSNFFYANPNLYKNVDMPKHLKRTMSNGIPAYGRGQFSDVTACSFWKMCGGMQRCYVGDWEHFFCLCLTCDGCCCYGLYEICTKTDILVAEHNSQIRKIAHRSYDEHFKNRRPPF</sequence>